<accession>A0A0G0A2R5</accession>
<evidence type="ECO:0000313" key="1">
    <source>
        <dbReference type="EMBL" id="KKP45501.1"/>
    </source>
</evidence>
<comment type="caution">
    <text evidence="1">The sequence shown here is derived from an EMBL/GenBank/DDBJ whole genome shotgun (WGS) entry which is preliminary data.</text>
</comment>
<dbReference type="Proteomes" id="UP000034778">
    <property type="component" value="Unassembled WGS sequence"/>
</dbReference>
<gene>
    <name evidence="1" type="ORF">UR35_C0001G0098</name>
</gene>
<dbReference type="EMBL" id="LBOW01000001">
    <property type="protein sequence ID" value="KKP45501.1"/>
    <property type="molecule type" value="Genomic_DNA"/>
</dbReference>
<proteinExistence type="predicted"/>
<organism evidence="1 2">
    <name type="scientific">Candidatus Woesebacteria bacterium GW2011_GWB1_33_22</name>
    <dbReference type="NCBI Taxonomy" id="1618566"/>
    <lineage>
        <taxon>Bacteria</taxon>
        <taxon>Candidatus Woeseibacteriota</taxon>
    </lineage>
</organism>
<sequence>MIKVIAFDFGGVLGPDANDWNNTFKNILKLTGFDKDHSSKNF</sequence>
<protein>
    <submittedName>
        <fullName evidence="1">Uncharacterized protein</fullName>
    </submittedName>
</protein>
<name>A0A0G0A2R5_9BACT</name>
<evidence type="ECO:0000313" key="2">
    <source>
        <dbReference type="Proteomes" id="UP000034778"/>
    </source>
</evidence>
<reference evidence="1 2" key="1">
    <citation type="journal article" date="2015" name="Nature">
        <title>rRNA introns, odd ribosomes, and small enigmatic genomes across a large radiation of phyla.</title>
        <authorList>
            <person name="Brown C.T."/>
            <person name="Hug L.A."/>
            <person name="Thomas B.C."/>
            <person name="Sharon I."/>
            <person name="Castelle C.J."/>
            <person name="Singh A."/>
            <person name="Wilkins M.J."/>
            <person name="Williams K.H."/>
            <person name="Banfield J.F."/>
        </authorList>
    </citation>
    <scope>NUCLEOTIDE SEQUENCE [LARGE SCALE GENOMIC DNA]</scope>
</reference>
<dbReference type="AlphaFoldDB" id="A0A0G0A2R5"/>